<name>A0A699ZRE0_HAELA</name>
<evidence type="ECO:0000313" key="3">
    <source>
        <dbReference type="Proteomes" id="UP000485058"/>
    </source>
</evidence>
<dbReference type="InterPro" id="IPR027974">
    <property type="entry name" value="DUF4470"/>
</dbReference>
<dbReference type="EMBL" id="BLLF01001735">
    <property type="protein sequence ID" value="GFH20968.1"/>
    <property type="molecule type" value="Genomic_DNA"/>
</dbReference>
<evidence type="ECO:0000259" key="1">
    <source>
        <dbReference type="Pfam" id="PF14737"/>
    </source>
</evidence>
<sequence>MGAVPIGRRILFELDELYYPIGNTKAVSWLGPHPFAIDHSGHCRVLSLACGDPRNLLLTLGSLSPPGPSATATPDPAAKASSCSYLELHANDHNPSIIARNMVLLALATEVDPASPTDMQLLFDVWYNLLWDKGSQVEARFKATIQHILDGRYPWMQVPRPSDMRKVHEVLRWWLEEAGQSTPAHVLEVRQVACVSAAGAGLGQQ</sequence>
<proteinExistence type="predicted"/>
<dbReference type="AlphaFoldDB" id="A0A699ZRE0"/>
<reference evidence="2 3" key="1">
    <citation type="submission" date="2020-02" db="EMBL/GenBank/DDBJ databases">
        <title>Draft genome sequence of Haematococcus lacustris strain NIES-144.</title>
        <authorList>
            <person name="Morimoto D."/>
            <person name="Nakagawa S."/>
            <person name="Yoshida T."/>
            <person name="Sawayama S."/>
        </authorList>
    </citation>
    <scope>NUCLEOTIDE SEQUENCE [LARGE SCALE GENOMIC DNA]</scope>
    <source>
        <strain evidence="2 3">NIES-144</strain>
    </source>
</reference>
<organism evidence="2 3">
    <name type="scientific">Haematococcus lacustris</name>
    <name type="common">Green alga</name>
    <name type="synonym">Haematococcus pluvialis</name>
    <dbReference type="NCBI Taxonomy" id="44745"/>
    <lineage>
        <taxon>Eukaryota</taxon>
        <taxon>Viridiplantae</taxon>
        <taxon>Chlorophyta</taxon>
        <taxon>core chlorophytes</taxon>
        <taxon>Chlorophyceae</taxon>
        <taxon>CS clade</taxon>
        <taxon>Chlamydomonadales</taxon>
        <taxon>Haematococcaceae</taxon>
        <taxon>Haematococcus</taxon>
    </lineage>
</organism>
<accession>A0A699ZRE0</accession>
<keyword evidence="3" id="KW-1185">Reference proteome</keyword>
<evidence type="ECO:0000313" key="2">
    <source>
        <dbReference type="EMBL" id="GFH20968.1"/>
    </source>
</evidence>
<comment type="caution">
    <text evidence="2">The sequence shown here is derived from an EMBL/GenBank/DDBJ whole genome shotgun (WGS) entry which is preliminary data.</text>
</comment>
<dbReference type="Pfam" id="PF14737">
    <property type="entry name" value="DUF4470"/>
    <property type="match status" value="1"/>
</dbReference>
<feature type="domain" description="DUF4470" evidence="1">
    <location>
        <begin position="20"/>
        <end position="131"/>
    </location>
</feature>
<protein>
    <submittedName>
        <fullName evidence="2">DUF4470 domain-containing protein</fullName>
    </submittedName>
</protein>
<dbReference type="Proteomes" id="UP000485058">
    <property type="component" value="Unassembled WGS sequence"/>
</dbReference>
<gene>
    <name evidence="2" type="ORF">HaLaN_18180</name>
</gene>